<reference evidence="1 2" key="1">
    <citation type="journal article" date="2024" name="G3 (Bethesda)">
        <title>Genome assembly of Hibiscus sabdariffa L. provides insights into metabolisms of medicinal natural products.</title>
        <authorList>
            <person name="Kim T."/>
        </authorList>
    </citation>
    <scope>NUCLEOTIDE SEQUENCE [LARGE SCALE GENOMIC DNA]</scope>
    <source>
        <strain evidence="1">TK-2024</strain>
        <tissue evidence="1">Old leaves</tissue>
    </source>
</reference>
<dbReference type="EMBL" id="JBBPBN010000013">
    <property type="protein sequence ID" value="KAK9026530.1"/>
    <property type="molecule type" value="Genomic_DNA"/>
</dbReference>
<gene>
    <name evidence="1" type="ORF">V6N11_039367</name>
</gene>
<organism evidence="1 2">
    <name type="scientific">Hibiscus sabdariffa</name>
    <name type="common">roselle</name>
    <dbReference type="NCBI Taxonomy" id="183260"/>
    <lineage>
        <taxon>Eukaryota</taxon>
        <taxon>Viridiplantae</taxon>
        <taxon>Streptophyta</taxon>
        <taxon>Embryophyta</taxon>
        <taxon>Tracheophyta</taxon>
        <taxon>Spermatophyta</taxon>
        <taxon>Magnoliopsida</taxon>
        <taxon>eudicotyledons</taxon>
        <taxon>Gunneridae</taxon>
        <taxon>Pentapetalae</taxon>
        <taxon>rosids</taxon>
        <taxon>malvids</taxon>
        <taxon>Malvales</taxon>
        <taxon>Malvaceae</taxon>
        <taxon>Malvoideae</taxon>
        <taxon>Hibiscus</taxon>
    </lineage>
</organism>
<proteinExistence type="predicted"/>
<dbReference type="Proteomes" id="UP001396334">
    <property type="component" value="Unassembled WGS sequence"/>
</dbReference>
<evidence type="ECO:0000313" key="1">
    <source>
        <dbReference type="EMBL" id="KAK9026530.1"/>
    </source>
</evidence>
<evidence type="ECO:0000313" key="2">
    <source>
        <dbReference type="Proteomes" id="UP001396334"/>
    </source>
</evidence>
<accession>A0ABR2SMP9</accession>
<comment type="caution">
    <text evidence="1">The sequence shown here is derived from an EMBL/GenBank/DDBJ whole genome shotgun (WGS) entry which is preliminary data.</text>
</comment>
<protein>
    <submittedName>
        <fullName evidence="1">Uncharacterized protein</fullName>
    </submittedName>
</protein>
<name>A0ABR2SMP9_9ROSI</name>
<keyword evidence="2" id="KW-1185">Reference proteome</keyword>
<sequence length="112" mass="12591">MGHDGVKNLESDSVEVATVSSGDVDITTPRACGDVRDMGLLPNLLATDSIPKMRKSSWAEDVDKRMNALFSKGDFDQSDSEIDMDKNEEESFRDFFPEMSQEKRPKIVKRAF</sequence>